<dbReference type="GO" id="GO:0008757">
    <property type="term" value="F:S-adenosylmethionine-dependent methyltransferase activity"/>
    <property type="evidence" value="ECO:0007669"/>
    <property type="project" value="InterPro"/>
</dbReference>
<dbReference type="GO" id="GO:0032259">
    <property type="term" value="P:methylation"/>
    <property type="evidence" value="ECO:0007669"/>
    <property type="project" value="UniProtKB-KW"/>
</dbReference>
<protein>
    <submittedName>
        <fullName evidence="9">Ubiquinone biosynthesis O-methyltransferase</fullName>
        <ecNumber evidence="9">2.1.1.222</ecNumber>
    </submittedName>
</protein>
<dbReference type="Proteomes" id="UP000487268">
    <property type="component" value="Unassembled WGS sequence"/>
</dbReference>
<dbReference type="InterPro" id="IPR013216">
    <property type="entry name" value="Methyltransf_11"/>
</dbReference>
<feature type="domain" description="Glycosyltransferase 2-like" evidence="6">
    <location>
        <begin position="766"/>
        <end position="871"/>
    </location>
</feature>
<dbReference type="Gene3D" id="3.90.550.10">
    <property type="entry name" value="Spore Coat Polysaccharide Biosynthesis Protein SpsA, Chain A"/>
    <property type="match status" value="1"/>
</dbReference>
<keyword evidence="1 9" id="KW-0489">Methyltransferase</keyword>
<sequence>MANSDRISELYKGEIWGARVQRIARARVDWLVGQAAGEVLDIGCSQGIASILCARRGLRTVGLDSERDRIEYALADRDREPQIVQDLLEFRVGDARQPDLPPDSFDTVLLGEVVEHLVDASPILDAARQVLRPGGRLVLTTPFGYHPHHDHRATFYVASLLDLVAPYFTPRSLDVVDGYFRCVATPGAMDPAAKQELLAGLQPVLEQEFLAVERDLREARTRAEALTTELAAAREQAGGFARLEERLGAIADQQHTALADLGRRLEEARAEADRLKDEVRAAKEELRREKSAAEERIRLAKSRVAELERAAAGLQNVQGKLDYQEYRTRYLDWQLKSTQTRRWWRVGESLFGVKEDPRNLLALPGEIIRASVKMPMPAPPQKPARRRAPAPAAKALPAATGAAPKPAAPATRPMPEIPEVALPDGPVSRPGLTVATILDTFSEMAFKYEWRQVAPTPDDWREVMERERPALLFVESVWQGNQGAWFKHVHGPTAPSDTLRELVAWCREQGVPTVFWNKEDPPNFDLFIESARIFDWIFTVDADSVPRYRELVGHDRIGVLPFGAQPRVHNPVSVPGGRRNDVVFAGTYFTQKHPERRVQMETVLRPATEFELDIFSRVDPGNPRYAFPEPYAAHVVGSLPYERMLAAYKAYKVFLNVNSVVGSPTMCARRIFELSACSTPVLSAPSPAIEEIFPGLVSVAHTPDEARAHLRALLGSAPLRDRQAHLAMREVFAKHTYAHRVDHVLETIGLPFPVRERSVSVTASSNRPGQLTHLIEQVAAQSVRPLQLVLVLHGLDLDPGVVREKALMAGLEDVVVLAADAGLNLGQCLNLAVDAADGDVVAKFDDDDIYGEHYLSDLLTAFTYTDASIVGKAAYYAHLQASDAVVLRRPVQEHSYVDLVGGATMVVERDLLRRLRYDETAVGEDTGMQRRAVAEGARIYSADRFSYVQVRRADKASHTWRIEDEEFVRSGRVEFYGSPERSVIF</sequence>
<dbReference type="InterPro" id="IPR055259">
    <property type="entry name" value="YkvP/CgeB_Glyco_trans-like"/>
</dbReference>
<dbReference type="Pfam" id="PF08241">
    <property type="entry name" value="Methyltransf_11"/>
    <property type="match status" value="1"/>
</dbReference>
<dbReference type="Gene3D" id="3.40.50.2000">
    <property type="entry name" value="Glycogen Phosphorylase B"/>
    <property type="match status" value="1"/>
</dbReference>
<dbReference type="CDD" id="cd02440">
    <property type="entry name" value="AdoMet_MTases"/>
    <property type="match status" value="1"/>
</dbReference>
<evidence type="ECO:0000313" key="10">
    <source>
        <dbReference type="Proteomes" id="UP000487268"/>
    </source>
</evidence>
<dbReference type="SUPFAM" id="SSF53335">
    <property type="entry name" value="S-adenosyl-L-methionine-dependent methyltransferases"/>
    <property type="match status" value="1"/>
</dbReference>
<dbReference type="Pfam" id="PF00535">
    <property type="entry name" value="Glycos_transf_2"/>
    <property type="match status" value="1"/>
</dbReference>
<keyword evidence="4" id="KW-0175">Coiled coil</keyword>
<evidence type="ECO:0000259" key="6">
    <source>
        <dbReference type="Pfam" id="PF00535"/>
    </source>
</evidence>
<feature type="region of interest" description="Disordered" evidence="5">
    <location>
        <begin position="374"/>
        <end position="413"/>
    </location>
</feature>
<dbReference type="PANTHER" id="PTHR43464">
    <property type="entry name" value="METHYLTRANSFERASE"/>
    <property type="match status" value="1"/>
</dbReference>
<dbReference type="InterPro" id="IPR029063">
    <property type="entry name" value="SAM-dependent_MTases_sf"/>
</dbReference>
<name>A0A7K0BUU6_9ACTN</name>
<accession>A0A7K0BUU6</accession>
<dbReference type="PANTHER" id="PTHR43464:SF19">
    <property type="entry name" value="UBIQUINONE BIOSYNTHESIS O-METHYLTRANSFERASE, MITOCHONDRIAL"/>
    <property type="match status" value="1"/>
</dbReference>
<feature type="domain" description="Methyltransferase type 11" evidence="7">
    <location>
        <begin position="40"/>
        <end position="139"/>
    </location>
</feature>
<organism evidence="9 10">
    <name type="scientific">Actinomadura macrotermitis</name>
    <dbReference type="NCBI Taxonomy" id="2585200"/>
    <lineage>
        <taxon>Bacteria</taxon>
        <taxon>Bacillati</taxon>
        <taxon>Actinomycetota</taxon>
        <taxon>Actinomycetes</taxon>
        <taxon>Streptosporangiales</taxon>
        <taxon>Thermomonosporaceae</taxon>
        <taxon>Actinomadura</taxon>
    </lineage>
</organism>
<keyword evidence="9" id="KW-0830">Ubiquinone</keyword>
<evidence type="ECO:0000259" key="8">
    <source>
        <dbReference type="Pfam" id="PF13524"/>
    </source>
</evidence>
<dbReference type="InterPro" id="IPR029044">
    <property type="entry name" value="Nucleotide-diphossugar_trans"/>
</dbReference>
<evidence type="ECO:0000256" key="2">
    <source>
        <dbReference type="ARBA" id="ARBA00022679"/>
    </source>
</evidence>
<reference evidence="9 10" key="1">
    <citation type="submission" date="2019-10" db="EMBL/GenBank/DDBJ databases">
        <title>Actinomadura rubteroloni sp. nov. and Actinomadura macrotermitis sp. nov., isolated from the gut of fungus growing-termite Macrotermes natalensis.</title>
        <authorList>
            <person name="Benndorf R."/>
            <person name="Martin K."/>
            <person name="Kuefner M."/>
            <person name="De Beer W."/>
            <person name="Kaster A.-K."/>
            <person name="Vollmers J."/>
            <person name="Poulsen M."/>
            <person name="Beemelmanns C."/>
        </authorList>
    </citation>
    <scope>NUCLEOTIDE SEQUENCE [LARGE SCALE GENOMIC DNA]</scope>
    <source>
        <strain evidence="9 10">RB68</strain>
    </source>
</reference>
<gene>
    <name evidence="9" type="primary">ubiG_5</name>
    <name evidence="9" type="ORF">ACRB68_24980</name>
</gene>
<dbReference type="EC" id="2.1.1.222" evidence="9"/>
<evidence type="ECO:0000256" key="5">
    <source>
        <dbReference type="SAM" id="MobiDB-lite"/>
    </source>
</evidence>
<dbReference type="GO" id="GO:0102208">
    <property type="term" value="F:2-polyprenyl-6-hydroxyphenol methylase activity"/>
    <property type="evidence" value="ECO:0007669"/>
    <property type="project" value="UniProtKB-EC"/>
</dbReference>
<dbReference type="SUPFAM" id="SSF53448">
    <property type="entry name" value="Nucleotide-diphospho-sugar transferases"/>
    <property type="match status" value="1"/>
</dbReference>
<keyword evidence="10" id="KW-1185">Reference proteome</keyword>
<evidence type="ECO:0000256" key="4">
    <source>
        <dbReference type="SAM" id="Coils"/>
    </source>
</evidence>
<evidence type="ECO:0000256" key="1">
    <source>
        <dbReference type="ARBA" id="ARBA00022603"/>
    </source>
</evidence>
<proteinExistence type="predicted"/>
<evidence type="ECO:0000313" key="9">
    <source>
        <dbReference type="EMBL" id="MQY04444.1"/>
    </source>
</evidence>
<dbReference type="RefSeq" id="WP_194293290.1">
    <property type="nucleotide sequence ID" value="NZ_WEGH01000002.1"/>
</dbReference>
<keyword evidence="3" id="KW-0949">S-adenosyl-L-methionine</keyword>
<dbReference type="Pfam" id="PF13524">
    <property type="entry name" value="Glyco_trans_1_2"/>
    <property type="match status" value="1"/>
</dbReference>
<dbReference type="CDD" id="cd06503">
    <property type="entry name" value="ATP-synt_Fo_b"/>
    <property type="match status" value="1"/>
</dbReference>
<feature type="compositionally biased region" description="Low complexity" evidence="5">
    <location>
        <begin position="389"/>
        <end position="413"/>
    </location>
</feature>
<dbReference type="Gene3D" id="3.40.50.150">
    <property type="entry name" value="Vaccinia Virus protein VP39"/>
    <property type="match status" value="1"/>
</dbReference>
<dbReference type="EMBL" id="WEGH01000002">
    <property type="protein sequence ID" value="MQY04444.1"/>
    <property type="molecule type" value="Genomic_DNA"/>
</dbReference>
<dbReference type="AlphaFoldDB" id="A0A7K0BUU6"/>
<evidence type="ECO:0000259" key="7">
    <source>
        <dbReference type="Pfam" id="PF08241"/>
    </source>
</evidence>
<comment type="caution">
    <text evidence="9">The sequence shown here is derived from an EMBL/GenBank/DDBJ whole genome shotgun (WGS) entry which is preliminary data.</text>
</comment>
<keyword evidence="2 9" id="KW-0808">Transferase</keyword>
<dbReference type="SUPFAM" id="SSF53756">
    <property type="entry name" value="UDP-Glycosyltransferase/glycogen phosphorylase"/>
    <property type="match status" value="1"/>
</dbReference>
<feature type="domain" description="Spore protein YkvP/CgeB glycosyl transferase-like" evidence="8">
    <location>
        <begin position="604"/>
        <end position="745"/>
    </location>
</feature>
<evidence type="ECO:0000256" key="3">
    <source>
        <dbReference type="ARBA" id="ARBA00022691"/>
    </source>
</evidence>
<dbReference type="InterPro" id="IPR001173">
    <property type="entry name" value="Glyco_trans_2-like"/>
</dbReference>
<feature type="coiled-coil region" evidence="4">
    <location>
        <begin position="209"/>
        <end position="317"/>
    </location>
</feature>